<name>A0A1Y1QL20_9GAMM</name>
<comment type="caution">
    <text evidence="1">The sequence shown here is derived from an EMBL/GenBank/DDBJ whole genome shotgun (WGS) entry which is preliminary data.</text>
</comment>
<protein>
    <submittedName>
        <fullName evidence="1">Uncharacterized protein</fullName>
    </submittedName>
</protein>
<evidence type="ECO:0000313" key="2">
    <source>
        <dbReference type="Proteomes" id="UP000192491"/>
    </source>
</evidence>
<dbReference type="EMBL" id="MTEJ01000192">
    <property type="protein sequence ID" value="OQX07920.1"/>
    <property type="molecule type" value="Genomic_DNA"/>
</dbReference>
<dbReference type="AlphaFoldDB" id="A0A1Y1QL20"/>
<organism evidence="1 2">
    <name type="scientific">Thiothrix lacustris</name>
    <dbReference type="NCBI Taxonomy" id="525917"/>
    <lineage>
        <taxon>Bacteria</taxon>
        <taxon>Pseudomonadati</taxon>
        <taxon>Pseudomonadota</taxon>
        <taxon>Gammaproteobacteria</taxon>
        <taxon>Thiotrichales</taxon>
        <taxon>Thiotrichaceae</taxon>
        <taxon>Thiothrix</taxon>
    </lineage>
</organism>
<proteinExistence type="predicted"/>
<sequence length="110" mass="12178">MNDAVEVDRVTLGCAIFAMGAFVQYRLDDGMHQDYLAVFMQAYLNLEAAAEGREPLDLRALQAQTVTATPEEQRAILTVFPSWLPDGEKLRHVREIPCNAPCTTGLDVPV</sequence>
<evidence type="ECO:0000313" key="1">
    <source>
        <dbReference type="EMBL" id="OQX07920.1"/>
    </source>
</evidence>
<accession>A0A1Y1QL20</accession>
<dbReference type="Proteomes" id="UP000192491">
    <property type="component" value="Unassembled WGS sequence"/>
</dbReference>
<gene>
    <name evidence="1" type="ORF">BWK73_26760</name>
</gene>
<reference evidence="1 2" key="1">
    <citation type="submission" date="2017-01" db="EMBL/GenBank/DDBJ databases">
        <title>Novel large sulfur bacteria in the metagenomes of groundwater-fed chemosynthetic microbial mats in the Lake Huron basin.</title>
        <authorList>
            <person name="Sharrar A.M."/>
            <person name="Flood B.E."/>
            <person name="Bailey J.V."/>
            <person name="Jones D.S."/>
            <person name="Biddanda B."/>
            <person name="Ruberg S.A."/>
            <person name="Marcus D.N."/>
            <person name="Dick G.J."/>
        </authorList>
    </citation>
    <scope>NUCLEOTIDE SEQUENCE [LARGE SCALE GENOMIC DNA]</scope>
    <source>
        <strain evidence="1">A8</strain>
    </source>
</reference>